<proteinExistence type="predicted"/>
<gene>
    <name evidence="1" type="ordered locus">Mpal_0043</name>
</gene>
<dbReference type="Proteomes" id="UP000002457">
    <property type="component" value="Chromosome"/>
</dbReference>
<accession>B8GI88</accession>
<organism evidence="1 2">
    <name type="scientific">Methanosphaerula palustris (strain ATCC BAA-1556 / DSM 19958 / E1-9c)</name>
    <dbReference type="NCBI Taxonomy" id="521011"/>
    <lineage>
        <taxon>Archaea</taxon>
        <taxon>Methanobacteriati</taxon>
        <taxon>Methanobacteriota</taxon>
        <taxon>Stenosarchaea group</taxon>
        <taxon>Methanomicrobia</taxon>
        <taxon>Methanomicrobiales</taxon>
        <taxon>Methanoregulaceae</taxon>
        <taxon>Methanosphaerula</taxon>
    </lineage>
</organism>
<dbReference type="AlphaFoldDB" id="B8GI88"/>
<dbReference type="STRING" id="521011.Mpal_0043"/>
<sequence>MLFDQIPEPAFIIELQDPRDLTDLFTGSDLFISRPADTHRVLRLVVFVKTFFSLSTTEGGR</sequence>
<reference evidence="1 2" key="1">
    <citation type="journal article" date="2015" name="Genome Announc.">
        <title>Complete Genome Sequence of Methanosphaerula palustris E1-9CT, a Hydrogenotrophic Methanogen Isolated from a Minerotrophic Fen Peatland.</title>
        <authorList>
            <person name="Cadillo-Quiroz H."/>
            <person name="Browne P."/>
            <person name="Kyrpides N."/>
            <person name="Woyke T."/>
            <person name="Goodwin L."/>
            <person name="Detter C."/>
            <person name="Yavitt J.B."/>
            <person name="Zinder S.H."/>
        </authorList>
    </citation>
    <scope>NUCLEOTIDE SEQUENCE [LARGE SCALE GENOMIC DNA]</scope>
    <source>
        <strain evidence="2">ATCC BAA-1556 / DSM 19958 / E1-9c</strain>
    </source>
</reference>
<evidence type="ECO:0000313" key="2">
    <source>
        <dbReference type="Proteomes" id="UP000002457"/>
    </source>
</evidence>
<evidence type="ECO:0000313" key="1">
    <source>
        <dbReference type="EMBL" id="ACL15439.1"/>
    </source>
</evidence>
<name>B8GI88_METPE</name>
<dbReference type="EMBL" id="CP001338">
    <property type="protein sequence ID" value="ACL15439.1"/>
    <property type="molecule type" value="Genomic_DNA"/>
</dbReference>
<protein>
    <submittedName>
        <fullName evidence="1">Uncharacterized protein</fullName>
    </submittedName>
</protein>
<dbReference type="KEGG" id="mpl:Mpal_0043"/>
<keyword evidence="2" id="KW-1185">Reference proteome</keyword>
<dbReference type="HOGENOM" id="CLU_2911551_0_0_2"/>